<name>A0A8S1NLF5_9CILI</name>
<protein>
    <submittedName>
        <fullName evidence="2">Uncharacterized protein</fullName>
    </submittedName>
</protein>
<comment type="caution">
    <text evidence="2">The sequence shown here is derived from an EMBL/GenBank/DDBJ whole genome shotgun (WGS) entry which is preliminary data.</text>
</comment>
<evidence type="ECO:0000256" key="1">
    <source>
        <dbReference type="SAM" id="MobiDB-lite"/>
    </source>
</evidence>
<evidence type="ECO:0000313" key="3">
    <source>
        <dbReference type="Proteomes" id="UP000692954"/>
    </source>
</evidence>
<accession>A0A8S1NLF5</accession>
<evidence type="ECO:0000313" key="2">
    <source>
        <dbReference type="EMBL" id="CAD8094117.1"/>
    </source>
</evidence>
<organism evidence="2 3">
    <name type="scientific">Paramecium sonneborni</name>
    <dbReference type="NCBI Taxonomy" id="65129"/>
    <lineage>
        <taxon>Eukaryota</taxon>
        <taxon>Sar</taxon>
        <taxon>Alveolata</taxon>
        <taxon>Ciliophora</taxon>
        <taxon>Intramacronucleata</taxon>
        <taxon>Oligohymenophorea</taxon>
        <taxon>Peniculida</taxon>
        <taxon>Parameciidae</taxon>
        <taxon>Paramecium</taxon>
    </lineage>
</organism>
<dbReference type="EMBL" id="CAJJDN010000062">
    <property type="protein sequence ID" value="CAD8094117.1"/>
    <property type="molecule type" value="Genomic_DNA"/>
</dbReference>
<dbReference type="Proteomes" id="UP000692954">
    <property type="component" value="Unassembled WGS sequence"/>
</dbReference>
<gene>
    <name evidence="2" type="ORF">PSON_ATCC_30995.1.T0620022</name>
</gene>
<sequence>MGCLIQSESQNSSNYDDFNYQKKKSNRTIGGDSNQQLSQNVYQYLTQIRNQLLKQQKEDYKIMKKEV</sequence>
<keyword evidence="3" id="KW-1185">Reference proteome</keyword>
<dbReference type="OrthoDB" id="10511270at2759"/>
<dbReference type="AlphaFoldDB" id="A0A8S1NLF5"/>
<proteinExistence type="predicted"/>
<feature type="compositionally biased region" description="Polar residues" evidence="1">
    <location>
        <begin position="1"/>
        <end position="16"/>
    </location>
</feature>
<feature type="region of interest" description="Disordered" evidence="1">
    <location>
        <begin position="1"/>
        <end position="34"/>
    </location>
</feature>
<reference evidence="2" key="1">
    <citation type="submission" date="2021-01" db="EMBL/GenBank/DDBJ databases">
        <authorList>
            <consortium name="Genoscope - CEA"/>
            <person name="William W."/>
        </authorList>
    </citation>
    <scope>NUCLEOTIDE SEQUENCE</scope>
</reference>